<gene>
    <name evidence="8 9" type="primary">corA</name>
    <name evidence="9" type="ORF">O9H85_30970</name>
</gene>
<evidence type="ECO:0000256" key="4">
    <source>
        <dbReference type="ARBA" id="ARBA00022475"/>
    </source>
</evidence>
<keyword evidence="3 8" id="KW-0813">Transport</keyword>
<keyword evidence="10" id="KW-1185">Reference proteome</keyword>
<protein>
    <recommendedName>
        <fullName evidence="8">Magnesium transport protein CorA</fullName>
    </recommendedName>
</protein>
<dbReference type="Gene3D" id="1.20.58.340">
    <property type="entry name" value="Magnesium transport protein CorA, transmembrane region"/>
    <property type="match status" value="2"/>
</dbReference>
<dbReference type="CDD" id="cd12822">
    <property type="entry name" value="TmCorA-like"/>
    <property type="match status" value="1"/>
</dbReference>
<dbReference type="Gene3D" id="3.30.460.20">
    <property type="entry name" value="CorA soluble domain-like"/>
    <property type="match status" value="1"/>
</dbReference>
<keyword evidence="4 8" id="KW-1003">Cell membrane</keyword>
<dbReference type="InterPro" id="IPR045863">
    <property type="entry name" value="CorA_TM1_TM2"/>
</dbReference>
<comment type="caution">
    <text evidence="9">The sequence shown here is derived from an EMBL/GenBank/DDBJ whole genome shotgun (WGS) entry which is preliminary data.</text>
</comment>
<evidence type="ECO:0000313" key="10">
    <source>
        <dbReference type="Proteomes" id="UP001527882"/>
    </source>
</evidence>
<feature type="transmembrane region" description="Helical" evidence="8">
    <location>
        <begin position="283"/>
        <end position="303"/>
    </location>
</feature>
<sequence>MLIYNKSNHRFFTEKIRKPSEDEVVWIRLRSPNEQEIRHVLEDLFQCHSLMIEDCIKLNQRPKMDKYKDNIFISFFAVNEVYQAQEIALVIGSNYVISIYQEDIPVLDKLYDELQKYEGKMNYSGQILYHILDRCVDEYAQLADHIEDKVEEWEVAIHENPYAKIAQDVFHLKRVIHSLRRIFVEERTVIGSITHQQFPYMSAEGDIYFVDIFDHISRVLDSIDIFRDSLTGLLDMQISMKSDRMNEIMKTLTIFSTIFLPLSFIVGLYGMNLKNIPEYSWNYGYEYVWGLMIILIVSMWYFFKRKKWW</sequence>
<keyword evidence="6 8" id="KW-1133">Transmembrane helix</keyword>
<feature type="transmembrane region" description="Helical" evidence="8">
    <location>
        <begin position="251"/>
        <end position="271"/>
    </location>
</feature>
<evidence type="ECO:0000256" key="3">
    <source>
        <dbReference type="ARBA" id="ARBA00022448"/>
    </source>
</evidence>
<dbReference type="Pfam" id="PF01544">
    <property type="entry name" value="CorA"/>
    <property type="match status" value="1"/>
</dbReference>
<organism evidence="9 10">
    <name type="scientific">Paenibacillus gyeongsangnamensis</name>
    <dbReference type="NCBI Taxonomy" id="3388067"/>
    <lineage>
        <taxon>Bacteria</taxon>
        <taxon>Bacillati</taxon>
        <taxon>Bacillota</taxon>
        <taxon>Bacilli</taxon>
        <taxon>Bacillales</taxon>
        <taxon>Paenibacillaceae</taxon>
        <taxon>Paenibacillus</taxon>
    </lineage>
</organism>
<evidence type="ECO:0000313" key="9">
    <source>
        <dbReference type="EMBL" id="MCZ8516717.1"/>
    </source>
</evidence>
<dbReference type="InterPro" id="IPR002523">
    <property type="entry name" value="MgTranspt_CorA/ZnTranspt_ZntB"/>
</dbReference>
<keyword evidence="8" id="KW-0406">Ion transport</keyword>
<evidence type="ECO:0000256" key="1">
    <source>
        <dbReference type="ARBA" id="ARBA00004651"/>
    </source>
</evidence>
<comment type="subcellular location">
    <subcellularLocation>
        <location evidence="1">Cell membrane</location>
        <topology evidence="1">Multi-pass membrane protein</topology>
    </subcellularLocation>
    <subcellularLocation>
        <location evidence="8">Membrane</location>
        <topology evidence="8">Multi-pass membrane protein</topology>
    </subcellularLocation>
</comment>
<evidence type="ECO:0000256" key="6">
    <source>
        <dbReference type="ARBA" id="ARBA00022989"/>
    </source>
</evidence>
<dbReference type="SUPFAM" id="SSF143865">
    <property type="entry name" value="CorA soluble domain-like"/>
    <property type="match status" value="1"/>
</dbReference>
<name>A0ABT4QIL2_9BACL</name>
<reference evidence="9 10" key="1">
    <citation type="submission" date="2022-12" db="EMBL/GenBank/DDBJ databases">
        <title>Draft genome sequence of Paenibacillus sp. dW9.</title>
        <authorList>
            <person name="Choi E.-W."/>
            <person name="Kim D.-U."/>
        </authorList>
    </citation>
    <scope>NUCLEOTIDE SEQUENCE [LARGE SCALE GENOMIC DNA]</scope>
    <source>
        <strain evidence="10">dW9</strain>
    </source>
</reference>
<dbReference type="Proteomes" id="UP001527882">
    <property type="component" value="Unassembled WGS sequence"/>
</dbReference>
<evidence type="ECO:0000256" key="5">
    <source>
        <dbReference type="ARBA" id="ARBA00022692"/>
    </source>
</evidence>
<dbReference type="EMBL" id="JAQAGZ010000026">
    <property type="protein sequence ID" value="MCZ8516717.1"/>
    <property type="molecule type" value="Genomic_DNA"/>
</dbReference>
<comment type="similarity">
    <text evidence="2 8">Belongs to the CorA metal ion transporter (MIT) (TC 1.A.35) family.</text>
</comment>
<dbReference type="PANTHER" id="PTHR46494">
    <property type="entry name" value="CORA FAMILY METAL ION TRANSPORTER (EUROFUNG)"/>
    <property type="match status" value="1"/>
</dbReference>
<dbReference type="SUPFAM" id="SSF144083">
    <property type="entry name" value="Magnesium transport protein CorA, transmembrane region"/>
    <property type="match status" value="1"/>
</dbReference>
<dbReference type="PANTHER" id="PTHR46494:SF1">
    <property type="entry name" value="CORA FAMILY METAL ION TRANSPORTER (EUROFUNG)"/>
    <property type="match status" value="1"/>
</dbReference>
<comment type="function">
    <text evidence="8">Mediates influx of magnesium ions.</text>
</comment>
<evidence type="ECO:0000256" key="8">
    <source>
        <dbReference type="RuleBase" id="RU362010"/>
    </source>
</evidence>
<keyword evidence="5 8" id="KW-0812">Transmembrane</keyword>
<dbReference type="RefSeq" id="WP_269885251.1">
    <property type="nucleotide sequence ID" value="NZ_JAQAGZ010000026.1"/>
</dbReference>
<accession>A0ABT4QIL2</accession>
<dbReference type="NCBIfam" id="TIGR00383">
    <property type="entry name" value="corA"/>
    <property type="match status" value="1"/>
</dbReference>
<proteinExistence type="inferred from homology"/>
<keyword evidence="8" id="KW-0460">Magnesium</keyword>
<keyword evidence="7 8" id="KW-0472">Membrane</keyword>
<dbReference type="InterPro" id="IPR004488">
    <property type="entry name" value="Mg/Co-transport_prot_CorA"/>
</dbReference>
<evidence type="ECO:0000256" key="7">
    <source>
        <dbReference type="ARBA" id="ARBA00023136"/>
    </source>
</evidence>
<evidence type="ECO:0000256" key="2">
    <source>
        <dbReference type="ARBA" id="ARBA00009765"/>
    </source>
</evidence>
<dbReference type="InterPro" id="IPR045861">
    <property type="entry name" value="CorA_cytoplasmic_dom"/>
</dbReference>